<evidence type="ECO:0000256" key="2">
    <source>
        <dbReference type="SAM" id="SignalP"/>
    </source>
</evidence>
<organism evidence="3 4">
    <name type="scientific">Kordiimonas lacus</name>
    <dbReference type="NCBI Taxonomy" id="637679"/>
    <lineage>
        <taxon>Bacteria</taxon>
        <taxon>Pseudomonadati</taxon>
        <taxon>Pseudomonadota</taxon>
        <taxon>Alphaproteobacteria</taxon>
        <taxon>Kordiimonadales</taxon>
        <taxon>Kordiimonadaceae</taxon>
        <taxon>Kordiimonas</taxon>
    </lineage>
</organism>
<dbReference type="EMBL" id="FNAK01000001">
    <property type="protein sequence ID" value="SDD24959.1"/>
    <property type="molecule type" value="Genomic_DNA"/>
</dbReference>
<dbReference type="Proteomes" id="UP000183685">
    <property type="component" value="Unassembled WGS sequence"/>
</dbReference>
<proteinExistence type="predicted"/>
<keyword evidence="4" id="KW-1185">Reference proteome</keyword>
<evidence type="ECO:0000256" key="1">
    <source>
        <dbReference type="SAM" id="MobiDB-lite"/>
    </source>
</evidence>
<protein>
    <recommendedName>
        <fullName evidence="5">CVNH domain-containing protein</fullName>
    </recommendedName>
</protein>
<name>A0A1G6T7F4_9PROT</name>
<sequence length="121" mass="12124">MRQTVSTLAAAALIFATSGCGNDSQTKEQTEDPTLPSKECNEFTTGTVSLTIAGNPNDSFRIIMKCGNQVVTQCTATVPAGGNAASCTNQGPAPNGGRMTCPVGPGNGNTPAARVVTSGCG</sequence>
<feature type="region of interest" description="Disordered" evidence="1">
    <location>
        <begin position="21"/>
        <end position="41"/>
    </location>
</feature>
<gene>
    <name evidence="3" type="ORF">SAMN04488071_0143</name>
</gene>
<accession>A0A1G6T7F4</accession>
<evidence type="ECO:0000313" key="4">
    <source>
        <dbReference type="Proteomes" id="UP000183685"/>
    </source>
</evidence>
<evidence type="ECO:0008006" key="5">
    <source>
        <dbReference type="Google" id="ProtNLM"/>
    </source>
</evidence>
<dbReference type="RefSeq" id="WP_068308959.1">
    <property type="nucleotide sequence ID" value="NZ_FNAK01000001.1"/>
</dbReference>
<feature type="chain" id="PRO_5010281442" description="CVNH domain-containing protein" evidence="2">
    <location>
        <begin position="22"/>
        <end position="121"/>
    </location>
</feature>
<dbReference type="AlphaFoldDB" id="A0A1G6T7F4"/>
<evidence type="ECO:0000313" key="3">
    <source>
        <dbReference type="EMBL" id="SDD24959.1"/>
    </source>
</evidence>
<dbReference type="PROSITE" id="PS51257">
    <property type="entry name" value="PROKAR_LIPOPROTEIN"/>
    <property type="match status" value="1"/>
</dbReference>
<reference evidence="3 4" key="1">
    <citation type="submission" date="2016-10" db="EMBL/GenBank/DDBJ databases">
        <authorList>
            <person name="de Groot N.N."/>
        </authorList>
    </citation>
    <scope>NUCLEOTIDE SEQUENCE [LARGE SCALE GENOMIC DNA]</scope>
    <source>
        <strain evidence="3 4">CGMCC 1.9109</strain>
    </source>
</reference>
<keyword evidence="2" id="KW-0732">Signal</keyword>
<feature type="signal peptide" evidence="2">
    <location>
        <begin position="1"/>
        <end position="21"/>
    </location>
</feature>